<dbReference type="RefSeq" id="YP_010802516.1">
    <property type="nucleotide sequence ID" value="NC_077025.1"/>
</dbReference>
<dbReference type="GO" id="GO:0019028">
    <property type="term" value="C:viral capsid"/>
    <property type="evidence" value="ECO:0007669"/>
    <property type="project" value="InterPro"/>
</dbReference>
<dbReference type="InterPro" id="IPR007589">
    <property type="entry name" value="Baculo_VP39"/>
</dbReference>
<evidence type="ECO:0000313" key="2">
    <source>
        <dbReference type="Proteomes" id="UP001162233"/>
    </source>
</evidence>
<dbReference type="KEGG" id="vg:80541286"/>
<dbReference type="Pfam" id="PF04501">
    <property type="entry name" value="Baculo_VP39"/>
    <property type="match status" value="1"/>
</dbReference>
<evidence type="ECO:0000313" key="1">
    <source>
        <dbReference type="EMBL" id="QED40600.1"/>
    </source>
</evidence>
<protein>
    <submittedName>
        <fullName evidence="1">VP39</fullName>
    </submittedName>
</protein>
<dbReference type="Proteomes" id="UP001162233">
    <property type="component" value="Segment"/>
</dbReference>
<accession>A0A5B8YRG4</accession>
<reference evidence="1" key="1">
    <citation type="journal article" date="2019" name="Viruses">
        <title>A Novel Alphabaculovirus from the Soybean Looper, Chrysodeixis includens, that Produces Tetrahedral Occlusion Bodies and Encodes Two Copies of he65.</title>
        <authorList>
            <person name="Harrison R.L."/>
            <person name="Rowley D.L."/>
            <person name="Popham H.J.R."/>
        </authorList>
    </citation>
    <scope>NUCLEOTIDE SEQUENCE</scope>
    <source>
        <strain evidence="1">ChinNPV-1</strain>
    </source>
</reference>
<dbReference type="GO" id="GO:0005198">
    <property type="term" value="F:structural molecule activity"/>
    <property type="evidence" value="ECO:0007669"/>
    <property type="project" value="InterPro"/>
</dbReference>
<dbReference type="GeneID" id="80541286"/>
<dbReference type="EMBL" id="MK746083">
    <property type="protein sequence ID" value="QED40600.1"/>
    <property type="molecule type" value="Genomic_DNA"/>
</dbReference>
<proteinExistence type="predicted"/>
<sequence length="346" mass="39002">MALAVLGATSNAMGNYCIFGANVELDLCNTRRRNNCSSDARNNDGWFICNAHLSRKFKMQKNAIPISDIEGTTFYRSSGISLVGHEETGKDRILIPNRNNYESVMNIQQMSLADQLILHQIYDNVEAQRTVCLSLRNATSYERLSERFDQVIWPPLKLLYERTRSILAMTDPSSFCAKVIGDGVHVYGSSDRGEDISSRIVREMPSFIRNLINKCVAPEILKIESKEIMLRNCATCHIDETGLVASVRLYNPYIPRFINKDESDYIQVETVVKFRGNPTALNEQMAVYSEHQIHVPVMLGVEIMPTSNNNIGSLLPPIDVETIINPNDVPPVIRQEPLLIPQDVQV</sequence>
<organism evidence="1 2">
    <name type="scientific">Chrysodeixis includens nucleopolyhedrovirus</name>
    <dbReference type="NCBI Taxonomy" id="1207438"/>
    <lineage>
        <taxon>Viruses</taxon>
        <taxon>Viruses incertae sedis</taxon>
        <taxon>Naldaviricetes</taxon>
        <taxon>Lefavirales</taxon>
        <taxon>Baculoviridae</taxon>
        <taxon>Alphabaculovirus</taxon>
        <taxon>Alphabaculovirus chrincludentis</taxon>
        <taxon>Alphabaculovirus alterchrincludentis</taxon>
    </lineage>
</organism>
<keyword evidence="2" id="KW-1185">Reference proteome</keyword>
<name>A0A5B8YRG4_9ABAC</name>